<dbReference type="GO" id="GO:0003676">
    <property type="term" value="F:nucleic acid binding"/>
    <property type="evidence" value="ECO:0007669"/>
    <property type="project" value="InterPro"/>
</dbReference>
<comment type="similarity">
    <text evidence="1 2">Belongs to the UPF0102 family.</text>
</comment>
<dbReference type="InterPro" id="IPR011856">
    <property type="entry name" value="tRNA_endonuc-like_dom_sf"/>
</dbReference>
<dbReference type="EMBL" id="JACGLS010000002">
    <property type="protein sequence ID" value="MBA6156122.1"/>
    <property type="molecule type" value="Genomic_DNA"/>
</dbReference>
<dbReference type="InterPro" id="IPR003509">
    <property type="entry name" value="UPF0102_YraN-like"/>
</dbReference>
<proteinExistence type="inferred from homology"/>
<evidence type="ECO:0000256" key="2">
    <source>
        <dbReference type="HAMAP-Rule" id="MF_00048"/>
    </source>
</evidence>
<dbReference type="HAMAP" id="MF_00048">
    <property type="entry name" value="UPF0102"/>
    <property type="match status" value="1"/>
</dbReference>
<dbReference type="NCBIfam" id="NF009150">
    <property type="entry name" value="PRK12497.1-3"/>
    <property type="match status" value="1"/>
</dbReference>
<dbReference type="InterPro" id="IPR011335">
    <property type="entry name" value="Restrct_endonuc-II-like"/>
</dbReference>
<dbReference type="Gene3D" id="3.40.1350.10">
    <property type="match status" value="1"/>
</dbReference>
<gene>
    <name evidence="3" type="ORF">H3Z83_06255</name>
</gene>
<dbReference type="RefSeq" id="WP_182124627.1">
    <property type="nucleotide sequence ID" value="NZ_JACGLS010000002.1"/>
</dbReference>
<reference evidence="3 4" key="1">
    <citation type="submission" date="2020-07" db="EMBL/GenBank/DDBJ databases">
        <title>Bacterium isolated from marine sediment.</title>
        <authorList>
            <person name="Shang D."/>
            <person name="Du Z.-J."/>
        </authorList>
    </citation>
    <scope>NUCLEOTIDE SEQUENCE [LARGE SCALE GENOMIC DNA]</scope>
    <source>
        <strain evidence="3 4">S7007</strain>
    </source>
</reference>
<dbReference type="PANTHER" id="PTHR34039:SF1">
    <property type="entry name" value="UPF0102 PROTEIN YRAN"/>
    <property type="match status" value="1"/>
</dbReference>
<evidence type="ECO:0000313" key="4">
    <source>
        <dbReference type="Proteomes" id="UP000563906"/>
    </source>
</evidence>
<dbReference type="AlphaFoldDB" id="A0A839ALX2"/>
<comment type="caution">
    <text evidence="3">The sequence shown here is derived from an EMBL/GenBank/DDBJ whole genome shotgun (WGS) entry which is preliminary data.</text>
</comment>
<evidence type="ECO:0000313" key="3">
    <source>
        <dbReference type="EMBL" id="MBA6156122.1"/>
    </source>
</evidence>
<protein>
    <recommendedName>
        <fullName evidence="2">UPF0102 protein H3Z83_06255</fullName>
    </recommendedName>
</protein>
<accession>A0A839ALX2</accession>
<evidence type="ECO:0000256" key="1">
    <source>
        <dbReference type="ARBA" id="ARBA00006738"/>
    </source>
</evidence>
<dbReference type="Pfam" id="PF02021">
    <property type="entry name" value="UPF0102"/>
    <property type="match status" value="1"/>
</dbReference>
<dbReference type="CDD" id="cd20736">
    <property type="entry name" value="PoNe_Nuclease"/>
    <property type="match status" value="1"/>
</dbReference>
<sequence>MAQHNDLGNKGEQLAVDYLLERGYLIVEKNYRYQKAEIDIIAKKENLLVAVEVKTRSTNEFGNPQDFVNKKKIQLLVAAIDNYVLEKDLEVDIRFDIIAITKEKNEFNIQHLKDAFLYF</sequence>
<organism evidence="3 4">
    <name type="scientific">Tenacibaculum pelagium</name>
    <dbReference type="NCBI Taxonomy" id="2759527"/>
    <lineage>
        <taxon>Bacteria</taxon>
        <taxon>Pseudomonadati</taxon>
        <taxon>Bacteroidota</taxon>
        <taxon>Flavobacteriia</taxon>
        <taxon>Flavobacteriales</taxon>
        <taxon>Flavobacteriaceae</taxon>
        <taxon>Tenacibaculum</taxon>
    </lineage>
</organism>
<dbReference type="PANTHER" id="PTHR34039">
    <property type="entry name" value="UPF0102 PROTEIN YRAN"/>
    <property type="match status" value="1"/>
</dbReference>
<dbReference type="SUPFAM" id="SSF52980">
    <property type="entry name" value="Restriction endonuclease-like"/>
    <property type="match status" value="1"/>
</dbReference>
<keyword evidence="4" id="KW-1185">Reference proteome</keyword>
<dbReference type="Proteomes" id="UP000563906">
    <property type="component" value="Unassembled WGS sequence"/>
</dbReference>
<name>A0A839ALX2_9FLAO</name>